<dbReference type="EMBL" id="BAAAND010000006">
    <property type="protein sequence ID" value="GAA1587081.1"/>
    <property type="molecule type" value="Genomic_DNA"/>
</dbReference>
<gene>
    <name evidence="1" type="ORF">GCM10009742_36510</name>
</gene>
<reference evidence="2" key="1">
    <citation type="journal article" date="2019" name="Int. J. Syst. Evol. Microbiol.">
        <title>The Global Catalogue of Microorganisms (GCM) 10K type strain sequencing project: providing services to taxonomists for standard genome sequencing and annotation.</title>
        <authorList>
            <consortium name="The Broad Institute Genomics Platform"/>
            <consortium name="The Broad Institute Genome Sequencing Center for Infectious Disease"/>
            <person name="Wu L."/>
            <person name="Ma J."/>
        </authorList>
    </citation>
    <scope>NUCLEOTIDE SEQUENCE [LARGE SCALE GENOMIC DNA]</scope>
    <source>
        <strain evidence="2">JCM 14304</strain>
    </source>
</reference>
<sequence length="173" mass="19319">MTTNEQTLTPERADLLDLLATRRQFLRHTAQGLTDEQASTRSTKSELTVGGLIKHVMTVEQHWAEFAQGKGQTAPVEFTPEVIAEWQKQFRFVEGETLADVLAAYEKVAAATEELVRTLDLDAKYELQAAPWQPPGVFWSVRMAFLHIASETAQHAGHADIIRETIDGQKTMG</sequence>
<dbReference type="InterPro" id="IPR034660">
    <property type="entry name" value="DinB/YfiT-like"/>
</dbReference>
<comment type="caution">
    <text evidence="1">The sequence shown here is derived from an EMBL/GenBank/DDBJ whole genome shotgun (WGS) entry which is preliminary data.</text>
</comment>
<name>A0ABP4PUX5_9ACTN</name>
<evidence type="ECO:0000313" key="1">
    <source>
        <dbReference type="EMBL" id="GAA1587081.1"/>
    </source>
</evidence>
<protein>
    <submittedName>
        <fullName evidence="1">DinB family protein</fullName>
    </submittedName>
</protein>
<proteinExistence type="predicted"/>
<dbReference type="SUPFAM" id="SSF109854">
    <property type="entry name" value="DinB/YfiT-like putative metalloenzymes"/>
    <property type="match status" value="1"/>
</dbReference>
<dbReference type="Pfam" id="PF04978">
    <property type="entry name" value="MST"/>
    <property type="match status" value="1"/>
</dbReference>
<dbReference type="Gene3D" id="1.20.120.450">
    <property type="entry name" value="dinb family like domain"/>
    <property type="match status" value="1"/>
</dbReference>
<keyword evidence="2" id="KW-1185">Reference proteome</keyword>
<organism evidence="1 2">
    <name type="scientific">Kribbella karoonensis</name>
    <dbReference type="NCBI Taxonomy" id="324851"/>
    <lineage>
        <taxon>Bacteria</taxon>
        <taxon>Bacillati</taxon>
        <taxon>Actinomycetota</taxon>
        <taxon>Actinomycetes</taxon>
        <taxon>Propionibacteriales</taxon>
        <taxon>Kribbellaceae</taxon>
        <taxon>Kribbella</taxon>
    </lineage>
</organism>
<accession>A0ABP4PUX5</accession>
<evidence type="ECO:0000313" key="2">
    <source>
        <dbReference type="Proteomes" id="UP001500190"/>
    </source>
</evidence>
<dbReference type="RefSeq" id="WP_344192692.1">
    <property type="nucleotide sequence ID" value="NZ_BAAAND010000006.1"/>
</dbReference>
<dbReference type="Proteomes" id="UP001500190">
    <property type="component" value="Unassembled WGS sequence"/>
</dbReference>
<dbReference type="InterPro" id="IPR007061">
    <property type="entry name" value="MST-like"/>
</dbReference>